<proteinExistence type="inferred from homology"/>
<accession>A0ABD1K7A0</accession>
<organism evidence="11 12">
    <name type="scientific">Coilia grayii</name>
    <name type="common">Gray's grenadier anchovy</name>
    <dbReference type="NCBI Taxonomy" id="363190"/>
    <lineage>
        <taxon>Eukaryota</taxon>
        <taxon>Metazoa</taxon>
        <taxon>Chordata</taxon>
        <taxon>Craniata</taxon>
        <taxon>Vertebrata</taxon>
        <taxon>Euteleostomi</taxon>
        <taxon>Actinopterygii</taxon>
        <taxon>Neopterygii</taxon>
        <taxon>Teleostei</taxon>
        <taxon>Clupei</taxon>
        <taxon>Clupeiformes</taxon>
        <taxon>Clupeoidei</taxon>
        <taxon>Engraulidae</taxon>
        <taxon>Coilinae</taxon>
        <taxon>Coilia</taxon>
    </lineage>
</organism>
<dbReference type="Pfam" id="PF07200">
    <property type="entry name" value="Mod_r"/>
    <property type="match status" value="1"/>
</dbReference>
<comment type="caution">
    <text evidence="11">The sequence shown here is derived from an EMBL/GenBank/DDBJ whole genome shotgun (WGS) entry which is preliminary data.</text>
</comment>
<feature type="region of interest" description="Disordered" evidence="9">
    <location>
        <begin position="293"/>
        <end position="318"/>
    </location>
</feature>
<evidence type="ECO:0000256" key="4">
    <source>
        <dbReference type="ARBA" id="ARBA00022753"/>
    </source>
</evidence>
<dbReference type="PROSITE" id="PS51314">
    <property type="entry name" value="VPS37_C"/>
    <property type="match status" value="1"/>
</dbReference>
<dbReference type="Proteomes" id="UP001591681">
    <property type="component" value="Unassembled WGS sequence"/>
</dbReference>
<dbReference type="GO" id="GO:0015031">
    <property type="term" value="P:protein transport"/>
    <property type="evidence" value="ECO:0007669"/>
    <property type="project" value="UniProtKB-UniRule"/>
</dbReference>
<evidence type="ECO:0000256" key="5">
    <source>
        <dbReference type="ARBA" id="ARBA00022927"/>
    </source>
</evidence>
<evidence type="ECO:0000313" key="12">
    <source>
        <dbReference type="Proteomes" id="UP001591681"/>
    </source>
</evidence>
<sequence>MSQRRDTNSCPDGYYRVLNTSELRELLQDEEKMDQIVRLNEKFQELQVDRELLLTSNRSLAEESLSRRPHLQTGKRQLAAKYEELARLTTACREKQSRLEAHTEKHSPKTAQNLLLEEVARAEEESEDLLERFMEGRVPLEGFLESFQSSRKVYHVRRAQAEKIQEFNRPKHKRTQEEEQEQEKEKEEAKKGELLLEPPRPNGISAAQGPPRIFQLRYGLTPAILVPHFPLPTSSASAHAISLPPAPSLPLPADSRPGQAQASGPAAAAAAPHHHPCPGKAVGLRVIGQIPGWPAPNRPIRLQQLYRPSPHQPEPPYR</sequence>
<name>A0ABD1K7A0_9TELE</name>
<dbReference type="GO" id="GO:0000813">
    <property type="term" value="C:ESCRT I complex"/>
    <property type="evidence" value="ECO:0007669"/>
    <property type="project" value="UniProtKB-ARBA"/>
</dbReference>
<keyword evidence="3 7" id="KW-0813">Transport</keyword>
<feature type="coiled-coil region" evidence="8">
    <location>
        <begin position="85"/>
        <end position="132"/>
    </location>
</feature>
<keyword evidence="5 7" id="KW-0653">Protein transport</keyword>
<keyword evidence="8" id="KW-0175">Coiled coil</keyword>
<feature type="compositionally biased region" description="Low complexity" evidence="9">
    <location>
        <begin position="251"/>
        <end position="271"/>
    </location>
</feature>
<dbReference type="AlphaFoldDB" id="A0ABD1K7A0"/>
<feature type="region of interest" description="Disordered" evidence="9">
    <location>
        <begin position="164"/>
        <end position="208"/>
    </location>
</feature>
<feature type="region of interest" description="Disordered" evidence="9">
    <location>
        <begin position="247"/>
        <end position="281"/>
    </location>
</feature>
<dbReference type="GO" id="GO:0031902">
    <property type="term" value="C:late endosome membrane"/>
    <property type="evidence" value="ECO:0007669"/>
    <property type="project" value="UniProtKB-SubCell"/>
</dbReference>
<comment type="function">
    <text evidence="6">Component of the ESCRT-I complex, a regulator of vesicular trafficking process. Required for the sorting of endocytic ubiquitinated cargos into multivesicular bodies. May be involved in cell growth and differentiation.</text>
</comment>
<evidence type="ECO:0000256" key="2">
    <source>
        <dbReference type="ARBA" id="ARBA00007617"/>
    </source>
</evidence>
<reference evidence="11 12" key="1">
    <citation type="submission" date="2024-09" db="EMBL/GenBank/DDBJ databases">
        <title>A chromosome-level genome assembly of Gray's grenadier anchovy, Coilia grayii.</title>
        <authorList>
            <person name="Fu Z."/>
        </authorList>
    </citation>
    <scope>NUCLEOTIDE SEQUENCE [LARGE SCALE GENOMIC DNA]</scope>
    <source>
        <strain evidence="11">G4</strain>
        <tissue evidence="11">Muscle</tissue>
    </source>
</reference>
<dbReference type="SUPFAM" id="SSF140111">
    <property type="entry name" value="Endosomal sorting complex assembly domain"/>
    <property type="match status" value="1"/>
</dbReference>
<evidence type="ECO:0000256" key="6">
    <source>
        <dbReference type="ARBA" id="ARBA00025010"/>
    </source>
</evidence>
<evidence type="ECO:0000256" key="1">
    <source>
        <dbReference type="ARBA" id="ARBA00004633"/>
    </source>
</evidence>
<evidence type="ECO:0000256" key="3">
    <source>
        <dbReference type="ARBA" id="ARBA00022448"/>
    </source>
</evidence>
<feature type="compositionally biased region" description="Basic and acidic residues" evidence="9">
    <location>
        <begin position="183"/>
        <end position="194"/>
    </location>
</feature>
<comment type="subcellular location">
    <subcellularLocation>
        <location evidence="1">Late endosome membrane</location>
        <topology evidence="1">Peripheral membrane protein</topology>
    </subcellularLocation>
</comment>
<dbReference type="InterPro" id="IPR037202">
    <property type="entry name" value="ESCRT_assembly_dom"/>
</dbReference>
<comment type="similarity">
    <text evidence="2">Belongs to the VPS37 family.</text>
</comment>
<protein>
    <recommendedName>
        <fullName evidence="10">VPS37 C-terminal domain-containing protein</fullName>
    </recommendedName>
</protein>
<dbReference type="PANTHER" id="PTHR13678">
    <property type="entry name" value="VACUOLAR PROTEIN SORTING-ASSOCIATED PROTEIN 37"/>
    <property type="match status" value="1"/>
</dbReference>
<evidence type="ECO:0000313" key="11">
    <source>
        <dbReference type="EMBL" id="KAL2095024.1"/>
    </source>
</evidence>
<dbReference type="PANTHER" id="PTHR13678:SF24">
    <property type="entry name" value="SI:CH211-284F22.3"/>
    <property type="match status" value="1"/>
</dbReference>
<keyword evidence="12" id="KW-1185">Reference proteome</keyword>
<dbReference type="Gene3D" id="1.10.287.660">
    <property type="entry name" value="Helix hairpin bin"/>
    <property type="match status" value="1"/>
</dbReference>
<evidence type="ECO:0000256" key="8">
    <source>
        <dbReference type="SAM" id="Coils"/>
    </source>
</evidence>
<feature type="domain" description="VPS37 C-terminal" evidence="10">
    <location>
        <begin position="89"/>
        <end position="178"/>
    </location>
</feature>
<dbReference type="InterPro" id="IPR029012">
    <property type="entry name" value="Helix_hairpin_bin_sf"/>
</dbReference>
<dbReference type="EMBL" id="JBHFQA010000008">
    <property type="protein sequence ID" value="KAL2095024.1"/>
    <property type="molecule type" value="Genomic_DNA"/>
</dbReference>
<gene>
    <name evidence="11" type="ORF">ACEWY4_009743</name>
</gene>
<dbReference type="InterPro" id="IPR009851">
    <property type="entry name" value="Mod_r"/>
</dbReference>
<keyword evidence="4" id="KW-0967">Endosome</keyword>
<evidence type="ECO:0000256" key="7">
    <source>
        <dbReference type="PROSITE-ProRule" id="PRU00646"/>
    </source>
</evidence>
<evidence type="ECO:0000259" key="10">
    <source>
        <dbReference type="PROSITE" id="PS51314"/>
    </source>
</evidence>
<evidence type="ECO:0000256" key="9">
    <source>
        <dbReference type="SAM" id="MobiDB-lite"/>
    </source>
</evidence>